<feature type="domain" description="Calcineurin-like phosphoesterase" evidence="1">
    <location>
        <begin position="23"/>
        <end position="250"/>
    </location>
</feature>
<dbReference type="Gene3D" id="3.60.21.10">
    <property type="match status" value="1"/>
</dbReference>
<dbReference type="EMBL" id="JAPFFF010000009">
    <property type="protein sequence ID" value="KAK8882876.1"/>
    <property type="molecule type" value="Genomic_DNA"/>
</dbReference>
<dbReference type="SUPFAM" id="SSF56300">
    <property type="entry name" value="Metallo-dependent phosphatases"/>
    <property type="match status" value="1"/>
</dbReference>
<protein>
    <recommendedName>
        <fullName evidence="1">Calcineurin-like phosphoesterase domain-containing protein</fullName>
    </recommendedName>
</protein>
<gene>
    <name evidence="2" type="ORF">M9Y10_045520</name>
</gene>
<comment type="caution">
    <text evidence="2">The sequence shown here is derived from an EMBL/GenBank/DDBJ whole genome shotgun (WGS) entry which is preliminary data.</text>
</comment>
<dbReference type="Proteomes" id="UP001470230">
    <property type="component" value="Unassembled WGS sequence"/>
</dbReference>
<keyword evidence="3" id="KW-1185">Reference proteome</keyword>
<name>A0ABR2JWR2_9EUKA</name>
<dbReference type="Pfam" id="PF00149">
    <property type="entry name" value="Metallophos"/>
    <property type="match status" value="1"/>
</dbReference>
<evidence type="ECO:0000313" key="3">
    <source>
        <dbReference type="Proteomes" id="UP001470230"/>
    </source>
</evidence>
<sequence>MKSQQKWICNIADFSSPKPKDSIRILCFSDTHKHHNEIPKEYLPEADIVLFGGDFTDLGSYTDTLSFKTFLKSLPCKHKVIIAGNHELTYDIDHRDTVLSYYLQWERKDYSNVFDIYRKIDSNCQKKQSGKKYNDDILNFIKKQITEDNEIIYLEDSSVNIEGLNIFGSPYSLRWHEWAFPTPRANDPDRGISESRWSKIPDDTDIVLVHGPPYNIFDKMVDNEHEGCPFLAERIKQISPSLCVFGHIHEDYGVKKIDNTIYANVSLCNYNNELENKPLLLDFVPNNKH</sequence>
<proteinExistence type="predicted"/>
<evidence type="ECO:0000259" key="1">
    <source>
        <dbReference type="Pfam" id="PF00149"/>
    </source>
</evidence>
<dbReference type="InterPro" id="IPR051693">
    <property type="entry name" value="UPF0046_metallophosphoest"/>
</dbReference>
<organism evidence="2 3">
    <name type="scientific">Tritrichomonas musculus</name>
    <dbReference type="NCBI Taxonomy" id="1915356"/>
    <lineage>
        <taxon>Eukaryota</taxon>
        <taxon>Metamonada</taxon>
        <taxon>Parabasalia</taxon>
        <taxon>Tritrichomonadida</taxon>
        <taxon>Tritrichomonadidae</taxon>
        <taxon>Tritrichomonas</taxon>
    </lineage>
</organism>
<dbReference type="PANTHER" id="PTHR12905">
    <property type="entry name" value="METALLOPHOSPHOESTERASE"/>
    <property type="match status" value="1"/>
</dbReference>
<dbReference type="InterPro" id="IPR004843">
    <property type="entry name" value="Calcineurin-like_PHP"/>
</dbReference>
<accession>A0ABR2JWR2</accession>
<reference evidence="2 3" key="1">
    <citation type="submission" date="2024-04" db="EMBL/GenBank/DDBJ databases">
        <title>Tritrichomonas musculus Genome.</title>
        <authorList>
            <person name="Alves-Ferreira E."/>
            <person name="Grigg M."/>
            <person name="Lorenzi H."/>
            <person name="Galac M."/>
        </authorList>
    </citation>
    <scope>NUCLEOTIDE SEQUENCE [LARGE SCALE GENOMIC DNA]</scope>
    <source>
        <strain evidence="2 3">EAF2021</strain>
    </source>
</reference>
<dbReference type="InterPro" id="IPR029052">
    <property type="entry name" value="Metallo-depent_PP-like"/>
</dbReference>
<dbReference type="PANTHER" id="PTHR12905:SF0">
    <property type="entry name" value="CALCINEURIN-LIKE PHOSPHOESTERASE DOMAIN-CONTAINING PROTEIN"/>
    <property type="match status" value="1"/>
</dbReference>
<dbReference type="CDD" id="cd07379">
    <property type="entry name" value="MPP_239FB"/>
    <property type="match status" value="1"/>
</dbReference>
<evidence type="ECO:0000313" key="2">
    <source>
        <dbReference type="EMBL" id="KAK8882876.1"/>
    </source>
</evidence>